<dbReference type="Gene3D" id="3.40.190.10">
    <property type="entry name" value="Periplasmic binding protein-like II"/>
    <property type="match status" value="3"/>
</dbReference>
<gene>
    <name evidence="2" type="ORF">FB473_003031</name>
</gene>
<accession>A0ABX0SK27</accession>
<name>A0ABX0SK27_9ACTN</name>
<dbReference type="SUPFAM" id="SSF53850">
    <property type="entry name" value="Periplasmic binding protein-like II"/>
    <property type="match status" value="1"/>
</dbReference>
<dbReference type="Proteomes" id="UP000749311">
    <property type="component" value="Unassembled WGS sequence"/>
</dbReference>
<evidence type="ECO:0000313" key="2">
    <source>
        <dbReference type="EMBL" id="NIH58336.1"/>
    </source>
</evidence>
<evidence type="ECO:0000256" key="1">
    <source>
        <dbReference type="SAM" id="MobiDB-lite"/>
    </source>
</evidence>
<dbReference type="EMBL" id="JAAMOZ010000003">
    <property type="protein sequence ID" value="NIH58336.1"/>
    <property type="molecule type" value="Genomic_DNA"/>
</dbReference>
<evidence type="ECO:0000313" key="3">
    <source>
        <dbReference type="Proteomes" id="UP000749311"/>
    </source>
</evidence>
<comment type="caution">
    <text evidence="2">The sequence shown here is derived from an EMBL/GenBank/DDBJ whole genome shotgun (WGS) entry which is preliminary data.</text>
</comment>
<reference evidence="2 3" key="1">
    <citation type="submission" date="2020-02" db="EMBL/GenBank/DDBJ databases">
        <title>Sequencing the genomes of 1000 actinobacteria strains.</title>
        <authorList>
            <person name="Klenk H.-P."/>
        </authorList>
    </citation>
    <scope>NUCLEOTIDE SEQUENCE [LARGE SCALE GENOMIC DNA]</scope>
    <source>
        <strain evidence="2 3">DSM 19609</strain>
    </source>
</reference>
<dbReference type="RefSeq" id="WP_167170530.1">
    <property type="nucleotide sequence ID" value="NZ_BAAAOO010000004.1"/>
</dbReference>
<keyword evidence="3" id="KW-1185">Reference proteome</keyword>
<keyword evidence="2" id="KW-0813">Transport</keyword>
<feature type="region of interest" description="Disordered" evidence="1">
    <location>
        <begin position="374"/>
        <end position="396"/>
    </location>
</feature>
<proteinExistence type="predicted"/>
<keyword evidence="2" id="KW-0762">Sugar transport</keyword>
<protein>
    <submittedName>
        <fullName evidence="2">Multiple sugar transport system substrate-binding protein</fullName>
    </submittedName>
</protein>
<organism evidence="2 3">
    <name type="scientific">Brooklawnia cerclae</name>
    <dbReference type="NCBI Taxonomy" id="349934"/>
    <lineage>
        <taxon>Bacteria</taxon>
        <taxon>Bacillati</taxon>
        <taxon>Actinomycetota</taxon>
        <taxon>Actinomycetes</taxon>
        <taxon>Propionibacteriales</taxon>
        <taxon>Propionibacteriaceae</taxon>
        <taxon>Brooklawnia</taxon>
    </lineage>
</organism>
<sequence>MSSYTGLTWDHPRGYQPLVAAEEVWPGLITWHTHSLEGFESKPVSELASAYDLLMIDHPHVGEASAQRALLPMDELIDPETLRRLREDAVGASFDSYVLDGHVWALPVDAACQVAALAPGRMDPRELRAWALRPPSWQVLADECQRPSGRMSLPLAGPHALLAWASVCRSRGVPLVDARGYVAPESLGVECLELLARVVSCCDAEALSDNPIGLLDRVARGYLDYCPAVFGYVTYACQNDVVFLDAPRWSDLSCSGSTLGGVGVAISSRVTDPSALVDYVLWLTSEAAQRTFLPDHGGQPMRESAWGDERVNDLSNDFYSGTLRTCRSAWVRPRWAGFSPVQERASAEVRAYLMAGGDVRATVRGVRDLLLDGSRTISGGRRPSGRAAQGVREADR</sequence>